<evidence type="ECO:0008006" key="4">
    <source>
        <dbReference type="Google" id="ProtNLM"/>
    </source>
</evidence>
<dbReference type="EMBL" id="JH717843">
    <property type="protein sequence ID" value="EWY89912.1"/>
    <property type="molecule type" value="Genomic_DNA"/>
</dbReference>
<evidence type="ECO:0000256" key="1">
    <source>
        <dbReference type="SAM" id="MobiDB-lite"/>
    </source>
</evidence>
<evidence type="ECO:0000313" key="2">
    <source>
        <dbReference type="EMBL" id="EWY89912.1"/>
    </source>
</evidence>
<dbReference type="Proteomes" id="UP000030753">
    <property type="component" value="Unassembled WGS sequence"/>
</dbReference>
<dbReference type="PANTHER" id="PTHR35179:SF2">
    <property type="entry name" value="START DOMAIN-CONTAINING PROTEIN"/>
    <property type="match status" value="1"/>
</dbReference>
<gene>
    <name evidence="2" type="ORF">FOYG_07557</name>
</gene>
<evidence type="ECO:0000313" key="3">
    <source>
        <dbReference type="Proteomes" id="UP000030753"/>
    </source>
</evidence>
<feature type="region of interest" description="Disordered" evidence="1">
    <location>
        <begin position="559"/>
        <end position="594"/>
    </location>
</feature>
<dbReference type="OrthoDB" id="420564at2759"/>
<reference evidence="2 3" key="1">
    <citation type="submission" date="2011-06" db="EMBL/GenBank/DDBJ databases">
        <title>The Genome Sequence of Fusarium oxysporum FOSC 3-a.</title>
        <authorList>
            <consortium name="The Broad Institute Genome Sequencing Platform"/>
            <person name="Ma L.-J."/>
            <person name="Gale L.R."/>
            <person name="Schwartz D.C."/>
            <person name="Zhou S."/>
            <person name="Corby-Kistler H."/>
            <person name="Young S.K."/>
            <person name="Zeng Q."/>
            <person name="Gargeya S."/>
            <person name="Fitzgerald M."/>
            <person name="Haas B."/>
            <person name="Abouelleil A."/>
            <person name="Alvarado L."/>
            <person name="Arachchi H.M."/>
            <person name="Berlin A."/>
            <person name="Brown A."/>
            <person name="Chapman S.B."/>
            <person name="Chen Z."/>
            <person name="Dunbar C."/>
            <person name="Freedman E."/>
            <person name="Gearin G."/>
            <person name="Gellesch M."/>
            <person name="Goldberg J."/>
            <person name="Griggs A."/>
            <person name="Gujja S."/>
            <person name="Heiman D."/>
            <person name="Howarth C."/>
            <person name="Larson L."/>
            <person name="Lui A."/>
            <person name="MacDonald P.J.P."/>
            <person name="Mehta T."/>
            <person name="Montmayeur A."/>
            <person name="Murphy C."/>
            <person name="Neiman D."/>
            <person name="Pearson M."/>
            <person name="Priest M."/>
            <person name="Roberts A."/>
            <person name="Saif S."/>
            <person name="Shea T."/>
            <person name="Shenoy N."/>
            <person name="Sisk P."/>
            <person name="Stolte C."/>
            <person name="Sykes S."/>
            <person name="Wortman J."/>
            <person name="Nusbaum C."/>
            <person name="Birren B."/>
        </authorList>
    </citation>
    <scope>NUCLEOTIDE SEQUENCE [LARGE SCALE GENOMIC DNA]</scope>
    <source>
        <strain evidence="3">FOSC 3-a</strain>
    </source>
</reference>
<accession>W9I5P2</accession>
<protein>
    <recommendedName>
        <fullName evidence="4">Geranylgeranyl pyrophosphate synthetase</fullName>
    </recommendedName>
</protein>
<feature type="compositionally biased region" description="Acidic residues" evidence="1">
    <location>
        <begin position="578"/>
        <end position="588"/>
    </location>
</feature>
<sequence length="594" mass="67325">MEEFATHVYTSNVIAEINRCNIEDPSIYTPASITNVKHLSSYNWIERPTATIAVPGSPPLWSAPKTSKQLQKDSGSYFINQNQARYPESPLEPLFRALYLTNPAFDIRSVDVVTDRNNIRKLLAFINSDLAPGDLEPFTIGVEVIGTTALFGRDETAITRFIAPNEFRGFGHEFEKEYTINQVNDSTGHHRIIAYRFGGLDFVVRYEADGYVATDKTDSFKIESPQDDPLLASMRDLSLSPANGVTNVNPVPSGLVIKEEGRVVPPESILEIKTRATSRPLPIQEVAAQLWVSQTSKLVRAYHYRGKFQVSQVEDVEAQVKRWEELNQNDLKRLASLIKTISNLARQSGGKATVRYEGGSKLLLYRADKGDMLPHFLYSKWEEKGNTQAKTTMSTYEEAEVSDTLDRGQGKTIETTGAKYGDVPYSEVISYGVDKGFRQFFRRMPMQLSQYHLLCDTLDSLAIDVTEGRTIRDIMYDMRKGKDEWDPEERREIRGLKNIARDSAFRLLYVLMQSNVVDTNMAYNAALFVVSHRQIFRSRTRKMVREALEENCPVSAKQRAGLNKWPVEESSSTRSEDDVTTEPEDIFFDSDSSF</sequence>
<name>W9I5P2_FUSOX</name>
<organism evidence="2 3">
    <name type="scientific">Fusarium oxysporum NRRL 32931</name>
    <dbReference type="NCBI Taxonomy" id="660029"/>
    <lineage>
        <taxon>Eukaryota</taxon>
        <taxon>Fungi</taxon>
        <taxon>Dikarya</taxon>
        <taxon>Ascomycota</taxon>
        <taxon>Pezizomycotina</taxon>
        <taxon>Sordariomycetes</taxon>
        <taxon>Hypocreomycetidae</taxon>
        <taxon>Hypocreales</taxon>
        <taxon>Nectriaceae</taxon>
        <taxon>Fusarium</taxon>
        <taxon>Fusarium oxysporum species complex</taxon>
    </lineage>
</organism>
<proteinExistence type="predicted"/>
<dbReference type="PANTHER" id="PTHR35179">
    <property type="entry name" value="PROTEIN CBG02620"/>
    <property type="match status" value="1"/>
</dbReference>
<dbReference type="HOGENOM" id="CLU_017409_0_0_1"/>
<dbReference type="AlphaFoldDB" id="W9I5P2"/>